<reference evidence="1 2" key="1">
    <citation type="submission" date="2018-08" db="EMBL/GenBank/DDBJ databases">
        <title>Draft genome sequence of Pseudoalteromonas donghaensis HJ51.</title>
        <authorList>
            <person name="Oh J."/>
            <person name="Roh D."/>
        </authorList>
    </citation>
    <scope>NUCLEOTIDE SEQUENCE [LARGE SCALE GENOMIC DNA]</scope>
    <source>
        <strain evidence="1 2">HJ51</strain>
    </source>
</reference>
<sequence>MIKDISVKLYRGFNKLIESKHLDNPFLVTPRTPIHTNYEVHCLADRWFEMNLGIKARSECIFCTPDIHTALRFSEGYEHGCVAEITPEGNYQIVFSENVIDFNEYPEILEEDPSKVQDWLSNQDYLSVKDVKDIPEGFMGEIMLYCASFGVKVIHSY</sequence>
<dbReference type="EMBL" id="CP032090">
    <property type="protein sequence ID" value="AXV65926.1"/>
    <property type="molecule type" value="Genomic_DNA"/>
</dbReference>
<dbReference type="Proteomes" id="UP000264605">
    <property type="component" value="Chromosome"/>
</dbReference>
<dbReference type="AlphaFoldDB" id="A0AAD0S0R0"/>
<organism evidence="1 2">
    <name type="scientific">Pseudoalteromonas lipolytica</name>
    <dbReference type="NCBI Taxonomy" id="570156"/>
    <lineage>
        <taxon>Bacteria</taxon>
        <taxon>Pseudomonadati</taxon>
        <taxon>Pseudomonadota</taxon>
        <taxon>Gammaproteobacteria</taxon>
        <taxon>Alteromonadales</taxon>
        <taxon>Pseudoalteromonadaceae</taxon>
        <taxon>Pseudoalteromonas</taxon>
    </lineage>
</organism>
<gene>
    <name evidence="1" type="ORF">D0907_11925</name>
</gene>
<accession>A0AAD0S0R0</accession>
<dbReference type="KEGG" id="pdj:D0907_11925"/>
<protein>
    <submittedName>
        <fullName evidence="1">Uncharacterized protein</fullName>
    </submittedName>
</protein>
<name>A0AAD0S0R0_9GAMM</name>
<evidence type="ECO:0000313" key="1">
    <source>
        <dbReference type="EMBL" id="AXV65926.1"/>
    </source>
</evidence>
<evidence type="ECO:0000313" key="2">
    <source>
        <dbReference type="Proteomes" id="UP000264605"/>
    </source>
</evidence>
<proteinExistence type="predicted"/>